<dbReference type="InterPro" id="IPR014722">
    <property type="entry name" value="Rib_uL2_dom2"/>
</dbReference>
<comment type="similarity">
    <text evidence="1 5">Belongs to the universal ribosomal protein uL24 family.</text>
</comment>
<evidence type="ECO:0000313" key="8">
    <source>
        <dbReference type="EMBL" id="ATH97059.1"/>
    </source>
</evidence>
<dbReference type="GeneID" id="74907896"/>
<protein>
    <recommendedName>
        <fullName evidence="4 5">Large ribosomal subunit protein uL24</fullName>
    </recommendedName>
</protein>
<evidence type="ECO:0000256" key="3">
    <source>
        <dbReference type="ARBA" id="ARBA00023274"/>
    </source>
</evidence>
<dbReference type="SUPFAM" id="SSF50104">
    <property type="entry name" value="Translation proteins SH3-like domain"/>
    <property type="match status" value="1"/>
</dbReference>
<evidence type="ECO:0000256" key="4">
    <source>
        <dbReference type="ARBA" id="ARBA00035206"/>
    </source>
</evidence>
<reference evidence="8 9" key="1">
    <citation type="journal article" date="2016" name="Int. J. Syst. Evol. Microbiol.">
        <title>Dermabacter jinjuensis sp. nov., a novel species of the genus Dermabacter isolated from a clinical specimen.</title>
        <authorList>
            <person name="Park Y.K."/>
            <person name="Lee K.M."/>
            <person name="Lee W.K."/>
            <person name="Cho M.J."/>
            <person name="Lee H.S."/>
            <person name="Cho Y.G."/>
            <person name="Lee Y.C."/>
            <person name="Lee W.K."/>
            <person name="Seong W.K."/>
            <person name="Hwang K.J."/>
        </authorList>
    </citation>
    <scope>NUCLEOTIDE SEQUENCE [LARGE SCALE GENOMIC DNA]</scope>
    <source>
        <strain evidence="8 9">32T</strain>
    </source>
</reference>
<sequence>MSMKIKKGDLVQVITGRTSDADKIAKRNETRAEKGKGELAAGDKGKQGRVLQVFPDTQRVLVEGVNRITRHNKPGYNGQAGGIEQVEAPIHISNVALVADDGKPTRVGFREEKVELEDGRTKTIRVRYSKRTGKDI</sequence>
<dbReference type="Proteomes" id="UP000815698">
    <property type="component" value="Chromosome"/>
</dbReference>
<evidence type="ECO:0000256" key="5">
    <source>
        <dbReference type="HAMAP-Rule" id="MF_01326"/>
    </source>
</evidence>
<comment type="subunit">
    <text evidence="5">Part of the 50S ribosomal subunit.</text>
</comment>
<dbReference type="Gene3D" id="2.30.30.30">
    <property type="match status" value="1"/>
</dbReference>
<keyword evidence="5" id="KW-0699">rRNA-binding</keyword>
<evidence type="ECO:0000256" key="6">
    <source>
        <dbReference type="SAM" id="MobiDB-lite"/>
    </source>
</evidence>
<comment type="function">
    <text evidence="5">One of the proteins that surrounds the polypeptide exit tunnel on the outside of the subunit.</text>
</comment>
<name>A0ABN5DSV6_9MICO</name>
<dbReference type="RefSeq" id="WP_034372273.1">
    <property type="nucleotide sequence ID" value="NZ_CP023482.1"/>
</dbReference>
<comment type="function">
    <text evidence="5">One of two assembly initiator proteins, it binds directly to the 5'-end of the 23S rRNA, where it nucleates assembly of the 50S subunit.</text>
</comment>
<dbReference type="PANTHER" id="PTHR12903">
    <property type="entry name" value="MITOCHONDRIAL RIBOSOMAL PROTEIN L24"/>
    <property type="match status" value="1"/>
</dbReference>
<feature type="region of interest" description="Disordered" evidence="6">
    <location>
        <begin position="17"/>
        <end position="48"/>
    </location>
</feature>
<evidence type="ECO:0000259" key="7">
    <source>
        <dbReference type="Pfam" id="PF17136"/>
    </source>
</evidence>
<evidence type="ECO:0000313" key="9">
    <source>
        <dbReference type="Proteomes" id="UP000815698"/>
    </source>
</evidence>
<dbReference type="GO" id="GO:0005840">
    <property type="term" value="C:ribosome"/>
    <property type="evidence" value="ECO:0007669"/>
    <property type="project" value="UniProtKB-KW"/>
</dbReference>
<dbReference type="NCBIfam" id="TIGR01079">
    <property type="entry name" value="rplX_bact"/>
    <property type="match status" value="1"/>
</dbReference>
<feature type="compositionally biased region" description="Basic and acidic residues" evidence="6">
    <location>
        <begin position="19"/>
        <end position="46"/>
    </location>
</feature>
<gene>
    <name evidence="5" type="primary">rplX</name>
    <name evidence="8" type="ORF">COP05_08140</name>
</gene>
<organism evidence="8 9">
    <name type="scientific">Dermabacter jinjuensis</name>
    <dbReference type="NCBI Taxonomy" id="1667168"/>
    <lineage>
        <taxon>Bacteria</taxon>
        <taxon>Bacillati</taxon>
        <taxon>Actinomycetota</taxon>
        <taxon>Actinomycetes</taxon>
        <taxon>Micrococcales</taxon>
        <taxon>Dermabacteraceae</taxon>
        <taxon>Dermabacter</taxon>
    </lineage>
</organism>
<dbReference type="HAMAP" id="MF_01326_B">
    <property type="entry name" value="Ribosomal_uL24_B"/>
    <property type="match status" value="1"/>
</dbReference>
<dbReference type="Pfam" id="PF17136">
    <property type="entry name" value="ribosomal_L24"/>
    <property type="match status" value="1"/>
</dbReference>
<accession>A0ABN5DSV6</accession>
<evidence type="ECO:0000256" key="1">
    <source>
        <dbReference type="ARBA" id="ARBA00010618"/>
    </source>
</evidence>
<keyword evidence="2 5" id="KW-0689">Ribosomal protein</keyword>
<feature type="domain" description="Large ribosomal subunit protein uL24 C-terminal" evidence="7">
    <location>
        <begin position="65"/>
        <end position="136"/>
    </location>
</feature>
<dbReference type="InterPro" id="IPR008991">
    <property type="entry name" value="Translation_prot_SH3-like_sf"/>
</dbReference>
<proteinExistence type="inferred from homology"/>
<dbReference type="CDD" id="cd06089">
    <property type="entry name" value="KOW_RPL26"/>
    <property type="match status" value="1"/>
</dbReference>
<dbReference type="InterPro" id="IPR057264">
    <property type="entry name" value="Ribosomal_uL24_C"/>
</dbReference>
<keyword evidence="3 5" id="KW-0687">Ribonucleoprotein</keyword>
<evidence type="ECO:0000256" key="2">
    <source>
        <dbReference type="ARBA" id="ARBA00022980"/>
    </source>
</evidence>
<keyword evidence="9" id="KW-1185">Reference proteome</keyword>
<dbReference type="InterPro" id="IPR003256">
    <property type="entry name" value="Ribosomal_uL24"/>
</dbReference>
<keyword evidence="5" id="KW-0694">RNA-binding</keyword>
<dbReference type="EMBL" id="CP023482">
    <property type="protein sequence ID" value="ATH97059.1"/>
    <property type="molecule type" value="Genomic_DNA"/>
</dbReference>
<dbReference type="InterPro" id="IPR041988">
    <property type="entry name" value="Ribosomal_uL24_KOW"/>
</dbReference>